<dbReference type="GO" id="GO:0009116">
    <property type="term" value="P:nucleoside metabolic process"/>
    <property type="evidence" value="ECO:0007669"/>
    <property type="project" value="InterPro"/>
</dbReference>
<dbReference type="AlphaFoldDB" id="A0A9P8YDX2"/>
<dbReference type="GO" id="GO:0003824">
    <property type="term" value="F:catalytic activity"/>
    <property type="evidence" value="ECO:0007669"/>
    <property type="project" value="InterPro"/>
</dbReference>
<accession>A0A9P8YDX2</accession>
<organism evidence="1 2">
    <name type="scientific">Microdochium trichocladiopsis</name>
    <dbReference type="NCBI Taxonomy" id="1682393"/>
    <lineage>
        <taxon>Eukaryota</taxon>
        <taxon>Fungi</taxon>
        <taxon>Dikarya</taxon>
        <taxon>Ascomycota</taxon>
        <taxon>Pezizomycotina</taxon>
        <taxon>Sordariomycetes</taxon>
        <taxon>Xylariomycetidae</taxon>
        <taxon>Xylariales</taxon>
        <taxon>Microdochiaceae</taxon>
        <taxon>Microdochium</taxon>
    </lineage>
</organism>
<reference evidence="1" key="1">
    <citation type="journal article" date="2021" name="Nat. Commun.">
        <title>Genetic determinants of endophytism in the Arabidopsis root mycobiome.</title>
        <authorList>
            <person name="Mesny F."/>
            <person name="Miyauchi S."/>
            <person name="Thiergart T."/>
            <person name="Pickel B."/>
            <person name="Atanasova L."/>
            <person name="Karlsson M."/>
            <person name="Huettel B."/>
            <person name="Barry K.W."/>
            <person name="Haridas S."/>
            <person name="Chen C."/>
            <person name="Bauer D."/>
            <person name="Andreopoulos W."/>
            <person name="Pangilinan J."/>
            <person name="LaButti K."/>
            <person name="Riley R."/>
            <person name="Lipzen A."/>
            <person name="Clum A."/>
            <person name="Drula E."/>
            <person name="Henrissat B."/>
            <person name="Kohler A."/>
            <person name="Grigoriev I.V."/>
            <person name="Martin F.M."/>
            <person name="Hacquard S."/>
        </authorList>
    </citation>
    <scope>NUCLEOTIDE SEQUENCE</scope>
    <source>
        <strain evidence="1">MPI-CAGE-CH-0230</strain>
    </source>
</reference>
<protein>
    <submittedName>
        <fullName evidence="1">Uncharacterized protein</fullName>
    </submittedName>
</protein>
<evidence type="ECO:0000313" key="1">
    <source>
        <dbReference type="EMBL" id="KAH7037087.1"/>
    </source>
</evidence>
<dbReference type="Gene3D" id="3.40.50.1580">
    <property type="entry name" value="Nucleoside phosphorylase domain"/>
    <property type="match status" value="1"/>
</dbReference>
<comment type="caution">
    <text evidence="1">The sequence shown here is derived from an EMBL/GenBank/DDBJ whole genome shotgun (WGS) entry which is preliminary data.</text>
</comment>
<dbReference type="EMBL" id="JAGTJQ010000002">
    <property type="protein sequence ID" value="KAH7037087.1"/>
    <property type="molecule type" value="Genomic_DNA"/>
</dbReference>
<keyword evidence="2" id="KW-1185">Reference proteome</keyword>
<evidence type="ECO:0000313" key="2">
    <source>
        <dbReference type="Proteomes" id="UP000756346"/>
    </source>
</evidence>
<sequence>MEAAGIVHPFSDVLVIKAVSDFADSHKNDDMHGPASLNSPAVATVILEDLYGPGKQDGAGAYSLDRLRSIIWRHFTGGGQPWKTAARERSKGIVLQAGVAGHWDMDCHFRDLIWQ</sequence>
<dbReference type="InterPro" id="IPR035994">
    <property type="entry name" value="Nucleoside_phosphorylase_sf"/>
</dbReference>
<proteinExistence type="predicted"/>
<dbReference type="Proteomes" id="UP000756346">
    <property type="component" value="Unassembled WGS sequence"/>
</dbReference>
<dbReference type="RefSeq" id="XP_046016208.1">
    <property type="nucleotide sequence ID" value="XM_046158029.1"/>
</dbReference>
<gene>
    <name evidence="1" type="ORF">B0I36DRAFT_358837</name>
</gene>
<name>A0A9P8YDX2_9PEZI</name>
<dbReference type="GeneID" id="70187575"/>